<dbReference type="STRING" id="279113.CPter91_4056"/>
<feature type="region of interest" description="Disordered" evidence="1">
    <location>
        <begin position="18"/>
        <end position="53"/>
    </location>
</feature>
<evidence type="ECO:0000313" key="4">
    <source>
        <dbReference type="Proteomes" id="UP000074561"/>
    </source>
</evidence>
<dbReference type="AlphaFoldDB" id="A0A127Q8Q5"/>
<evidence type="ECO:0000313" key="3">
    <source>
        <dbReference type="EMBL" id="AMP06376.1"/>
    </source>
</evidence>
<dbReference type="OrthoDB" id="8779991at2"/>
<proteinExistence type="predicted"/>
<accession>A0A127Q8Q5</accession>
<evidence type="ECO:0000256" key="1">
    <source>
        <dbReference type="SAM" id="MobiDB-lite"/>
    </source>
</evidence>
<organism evidence="3 4">
    <name type="scientific">Collimonas pratensis</name>
    <dbReference type="NCBI Taxonomy" id="279113"/>
    <lineage>
        <taxon>Bacteria</taxon>
        <taxon>Pseudomonadati</taxon>
        <taxon>Pseudomonadota</taxon>
        <taxon>Betaproteobacteria</taxon>
        <taxon>Burkholderiales</taxon>
        <taxon>Oxalobacteraceae</taxon>
        <taxon>Collimonas</taxon>
    </lineage>
</organism>
<gene>
    <name evidence="3" type="ORF">CPter91_4056</name>
</gene>
<feature type="compositionally biased region" description="Basic and acidic residues" evidence="1">
    <location>
        <begin position="35"/>
        <end position="53"/>
    </location>
</feature>
<reference evidence="3 4" key="1">
    <citation type="submission" date="2015-11" db="EMBL/GenBank/DDBJ databases">
        <title>Exploring the genomic traits of fungus-feeding bacterial genus Collimonas.</title>
        <authorList>
            <person name="Song C."/>
            <person name="Schmidt R."/>
            <person name="de Jager V."/>
            <person name="Krzyzanowska D."/>
            <person name="Jongedijk E."/>
            <person name="Cankar K."/>
            <person name="Beekwilder J."/>
            <person name="van Veen A."/>
            <person name="de Boer W."/>
            <person name="van Veen J.A."/>
            <person name="Garbeva P."/>
        </authorList>
    </citation>
    <scope>NUCLEOTIDE SEQUENCE [LARGE SCALE GENOMIC DNA]</scope>
    <source>
        <strain evidence="3 4">Ter91</strain>
    </source>
</reference>
<feature type="signal peptide" evidence="2">
    <location>
        <begin position="1"/>
        <end position="20"/>
    </location>
</feature>
<protein>
    <submittedName>
        <fullName evidence="3">Uncharacterized protein</fullName>
    </submittedName>
</protein>
<evidence type="ECO:0000256" key="2">
    <source>
        <dbReference type="SAM" id="SignalP"/>
    </source>
</evidence>
<dbReference type="RefSeq" id="WP_061942801.1">
    <property type="nucleotide sequence ID" value="NZ_CP013234.1"/>
</dbReference>
<feature type="chain" id="PRO_5007277723" evidence="2">
    <location>
        <begin position="21"/>
        <end position="84"/>
    </location>
</feature>
<name>A0A127Q8Q5_9BURK</name>
<dbReference type="PATRIC" id="fig|279113.9.peg.4025"/>
<dbReference type="Proteomes" id="UP000074561">
    <property type="component" value="Chromosome"/>
</dbReference>
<dbReference type="EMBL" id="CP013234">
    <property type="protein sequence ID" value="AMP06376.1"/>
    <property type="molecule type" value="Genomic_DNA"/>
</dbReference>
<sequence>MKKLLSVLALLLAIAPVAHAQDEPRRPQPGMGLEGHPDARNDRRPESFYDGKNRVNTHSVMRCKDGAMRKARADACRGHNGMRK</sequence>
<keyword evidence="2" id="KW-0732">Signal</keyword>
<dbReference type="KEGG" id="cpra:CPter91_4056"/>